<dbReference type="RefSeq" id="WP_345017627.1">
    <property type="nucleotide sequence ID" value="NZ_BAAAZY010000019.1"/>
</dbReference>
<gene>
    <name evidence="2" type="ORF">GCM10022233_61910</name>
</gene>
<feature type="coiled-coil region" evidence="1">
    <location>
        <begin position="212"/>
        <end position="239"/>
    </location>
</feature>
<evidence type="ECO:0000313" key="2">
    <source>
        <dbReference type="EMBL" id="GAA4075245.1"/>
    </source>
</evidence>
<sequence>MPTYEQLYHLNLDNLKTAADRWTETSTKFKGLHTAFGDRVERPYKDAGWRQPVLTAAYAGTKTAEAKQEFEDARIEANGIAKILGDLHTKLKGYQADLRHCADVKAKNKGLHVSAKGEVTARDDLSDDPMRHHDPDYQGLIRQQHADIDAIVSELEGILQKAAEADEEACYALNKNLGGDNANFNDKVYTSLNEADATRDSTRALELAGKGKDMSDRELAELNALLKEHSKDKDSKFEEKFATGLGPKGTLAFWSEMADPYPVAYGRSEEREKLLKDLQNQLGTTLGTATHSDSKAMTEWKQEMIKLGPQRLEIDDAGNPYGFQAMSNLMRHGEYDREFLLDYGNALVGHERKMGGGVDLDMVWTGNFNTGDLNFGAENDRGNDPMTGYLEALGHNPEASADFFKKTENFDYLVGGSEDTKARDWPADALMGDDSGEVAGHDSLGHALESATIGRPYGSEVPPLHRTADGAAVMDRLVTTYGDHPELMHERPGIEDSLSKAGAAYIDDLNNGVSDFGDRNGEARDPLYDTNGQAHAPISRGDALDFLTVMGQNEDTHAAMSQAQQAYTLGVLDSTQNTTEAESAVRTGAQVHGVLDDSRMKQIESDYREDETKQKEELGKSTEWIKWGTGAVIGGAVGIATGGMGAAIAVPLAAETVGGALETFVGQQIDDTAEKFEANNDDSLNQAQDEYTRTGESRAALPITAYITAHGIEEFSTPHRDLTAAAAAGYDQGKSSRTPYKEED</sequence>
<proteinExistence type="predicted"/>
<evidence type="ECO:0000256" key="1">
    <source>
        <dbReference type="SAM" id="Coils"/>
    </source>
</evidence>
<reference evidence="3" key="1">
    <citation type="journal article" date="2019" name="Int. J. Syst. Evol. Microbiol.">
        <title>The Global Catalogue of Microorganisms (GCM) 10K type strain sequencing project: providing services to taxonomists for standard genome sequencing and annotation.</title>
        <authorList>
            <consortium name="The Broad Institute Genomics Platform"/>
            <consortium name="The Broad Institute Genome Sequencing Center for Infectious Disease"/>
            <person name="Wu L."/>
            <person name="Ma J."/>
        </authorList>
    </citation>
    <scope>NUCLEOTIDE SEQUENCE [LARGE SCALE GENOMIC DNA]</scope>
    <source>
        <strain evidence="3">JCM 16925</strain>
    </source>
</reference>
<keyword evidence="1" id="KW-0175">Coiled coil</keyword>
<comment type="caution">
    <text evidence="2">The sequence shown here is derived from an EMBL/GenBank/DDBJ whole genome shotgun (WGS) entry which is preliminary data.</text>
</comment>
<accession>A0ABP7VVE9</accession>
<dbReference type="EMBL" id="BAAAZY010000019">
    <property type="protein sequence ID" value="GAA4075245.1"/>
    <property type="molecule type" value="Genomic_DNA"/>
</dbReference>
<protein>
    <submittedName>
        <fullName evidence="2">PPE domain-containing protein</fullName>
    </submittedName>
</protein>
<keyword evidence="3" id="KW-1185">Reference proteome</keyword>
<evidence type="ECO:0000313" key="3">
    <source>
        <dbReference type="Proteomes" id="UP001499984"/>
    </source>
</evidence>
<name>A0ABP7VVE9_9ACTN</name>
<dbReference type="Proteomes" id="UP001499984">
    <property type="component" value="Unassembled WGS sequence"/>
</dbReference>
<organism evidence="2 3">
    <name type="scientific">Streptomyces shaanxiensis</name>
    <dbReference type="NCBI Taxonomy" id="653357"/>
    <lineage>
        <taxon>Bacteria</taxon>
        <taxon>Bacillati</taxon>
        <taxon>Actinomycetota</taxon>
        <taxon>Actinomycetes</taxon>
        <taxon>Kitasatosporales</taxon>
        <taxon>Streptomycetaceae</taxon>
        <taxon>Streptomyces</taxon>
    </lineage>
</organism>